<evidence type="ECO:0000256" key="5">
    <source>
        <dbReference type="ARBA" id="ARBA00022737"/>
    </source>
</evidence>
<keyword evidence="7 8" id="KW-0472">Membrane</keyword>
<keyword evidence="11" id="KW-1185">Reference proteome</keyword>
<dbReference type="PANTHER" id="PTHR45667">
    <property type="entry name" value="S-ADENOSYLMETHIONINE MITOCHONDRIAL CARRIER PROTEIN"/>
    <property type="match status" value="1"/>
</dbReference>
<dbReference type="EMBL" id="CACRZD030000010">
    <property type="protein sequence ID" value="CAA6666580.1"/>
    <property type="molecule type" value="Genomic_DNA"/>
</dbReference>
<reference evidence="10 11" key="1">
    <citation type="submission" date="2019-12" db="EMBL/GenBank/DDBJ databases">
        <authorList>
            <person name="Scholz U."/>
            <person name="Mascher M."/>
            <person name="Fiebig A."/>
        </authorList>
    </citation>
    <scope>NUCLEOTIDE SEQUENCE</scope>
</reference>
<organism evidence="10">
    <name type="scientific">Spirodela intermedia</name>
    <name type="common">Intermediate duckweed</name>
    <dbReference type="NCBI Taxonomy" id="51605"/>
    <lineage>
        <taxon>Eukaryota</taxon>
        <taxon>Viridiplantae</taxon>
        <taxon>Streptophyta</taxon>
        <taxon>Embryophyta</taxon>
        <taxon>Tracheophyta</taxon>
        <taxon>Spermatophyta</taxon>
        <taxon>Magnoliopsida</taxon>
        <taxon>Liliopsida</taxon>
        <taxon>Araceae</taxon>
        <taxon>Lemnoideae</taxon>
        <taxon>Spirodela</taxon>
    </lineage>
</organism>
<feature type="repeat" description="Solcar" evidence="8">
    <location>
        <begin position="49"/>
        <end position="133"/>
    </location>
</feature>
<proteinExistence type="inferred from homology"/>
<evidence type="ECO:0000256" key="4">
    <source>
        <dbReference type="ARBA" id="ARBA00022692"/>
    </source>
</evidence>
<feature type="repeat" description="Solcar" evidence="8">
    <location>
        <begin position="154"/>
        <end position="236"/>
    </location>
</feature>
<keyword evidence="5" id="KW-0677">Repeat</keyword>
<comment type="subcellular location">
    <subcellularLocation>
        <location evidence="1">Membrane</location>
        <topology evidence="1">Multi-pass membrane protein</topology>
    </subcellularLocation>
</comment>
<dbReference type="PROSITE" id="PS50920">
    <property type="entry name" value="SOLCAR"/>
    <property type="match status" value="3"/>
</dbReference>
<dbReference type="EMBL" id="LR743597">
    <property type="protein sequence ID" value="CAA2627320.1"/>
    <property type="molecule type" value="Genomic_DNA"/>
</dbReference>
<evidence type="ECO:0000256" key="2">
    <source>
        <dbReference type="ARBA" id="ARBA00006375"/>
    </source>
</evidence>
<sequence>MVLKSSEESYLLEEDAQDKDRNVCNSHGCDGKYPPIVQGSMWDKIAGSFAKGRHALAGGLAGIFVSICLHPVDTVKSIVQVHGKNQEPLLQTIKRITSERGVMGLYRGIPSSMASSAPISAVYTFTYESVKGAFLPPYLNYVMREVTSSLQEYHSFAHCGAGGCASIATSFIFTPSERIKQQMQIHSCYQNSWAALIGVVQKGGLPSLYTGWGAVLCRNVPHSVIKFYTYERLKQLLHPSTEPDADLSTFTTLVCGGLAGSSAALFTTPFDVVKTKLQAQMPGSQGKYNGVLNLLKEISRREGIRGLYRGLTPRLFMYVSQGAIFFGSYEFLKRLFSFQGEHHRVRAEPCHADNGPRS</sequence>
<keyword evidence="4 8" id="KW-0812">Transmembrane</keyword>
<accession>A0A7I8J943</accession>
<dbReference type="Pfam" id="PF00153">
    <property type="entry name" value="Mito_carr"/>
    <property type="match status" value="3"/>
</dbReference>
<dbReference type="SUPFAM" id="SSF103506">
    <property type="entry name" value="Mitochondrial carrier"/>
    <property type="match status" value="1"/>
</dbReference>
<dbReference type="Proteomes" id="UP001189122">
    <property type="component" value="Unassembled WGS sequence"/>
</dbReference>
<dbReference type="InterPro" id="IPR018108">
    <property type="entry name" value="MCP_transmembrane"/>
</dbReference>
<evidence type="ECO:0000256" key="3">
    <source>
        <dbReference type="ARBA" id="ARBA00022448"/>
    </source>
</evidence>
<dbReference type="GO" id="GO:0016020">
    <property type="term" value="C:membrane"/>
    <property type="evidence" value="ECO:0007669"/>
    <property type="project" value="UniProtKB-SubCell"/>
</dbReference>
<protein>
    <submittedName>
        <fullName evidence="10">Uncharacterized protein</fullName>
    </submittedName>
</protein>
<evidence type="ECO:0000256" key="1">
    <source>
        <dbReference type="ARBA" id="ARBA00004141"/>
    </source>
</evidence>
<dbReference type="Gene3D" id="1.50.40.10">
    <property type="entry name" value="Mitochondrial carrier domain"/>
    <property type="match status" value="2"/>
</dbReference>
<evidence type="ECO:0000256" key="7">
    <source>
        <dbReference type="ARBA" id="ARBA00023136"/>
    </source>
</evidence>
<keyword evidence="3 9" id="KW-0813">Transport</keyword>
<evidence type="ECO:0000313" key="11">
    <source>
        <dbReference type="Proteomes" id="UP001189122"/>
    </source>
</evidence>
<evidence type="ECO:0000256" key="8">
    <source>
        <dbReference type="PROSITE-ProRule" id="PRU00282"/>
    </source>
</evidence>
<gene>
    <name evidence="10" type="ORF">SI7747_10012973</name>
</gene>
<evidence type="ECO:0000313" key="10">
    <source>
        <dbReference type="EMBL" id="CAA2627320.1"/>
    </source>
</evidence>
<evidence type="ECO:0000256" key="6">
    <source>
        <dbReference type="ARBA" id="ARBA00022989"/>
    </source>
</evidence>
<name>A0A7I8J943_SPIIN</name>
<dbReference type="InterPro" id="IPR023395">
    <property type="entry name" value="MCP_dom_sf"/>
</dbReference>
<comment type="similarity">
    <text evidence="2 9">Belongs to the mitochondrial carrier (TC 2.A.29) family.</text>
</comment>
<dbReference type="AlphaFoldDB" id="A0A7I8J943"/>
<feature type="repeat" description="Solcar" evidence="8">
    <location>
        <begin position="247"/>
        <end position="335"/>
    </location>
</feature>
<keyword evidence="6" id="KW-1133">Transmembrane helix</keyword>
<evidence type="ECO:0000256" key="9">
    <source>
        <dbReference type="RuleBase" id="RU000488"/>
    </source>
</evidence>